<accession>A0A1L6ZHE7</accession>
<dbReference type="AlphaFoldDB" id="A0A1L6ZHE7"/>
<name>A0A1L6ZHE7_BACIA</name>
<evidence type="ECO:0000259" key="1">
    <source>
        <dbReference type="Pfam" id="PF05709"/>
    </source>
</evidence>
<reference evidence="2 3" key="1">
    <citation type="submission" date="2016-05" db="EMBL/GenBank/DDBJ databases">
        <title>Complete Genome and Methylome Analysis of Psychrotrophic Bacterial Isolates from Antarctic Lake Untersee.</title>
        <authorList>
            <person name="Fomenkov A."/>
            <person name="Akimov V.N."/>
            <person name="Vasilyeva L.V."/>
            <person name="Andersen D."/>
            <person name="Vincze T."/>
            <person name="Roberts R.J."/>
        </authorList>
    </citation>
    <scope>NUCLEOTIDE SEQUENCE [LARGE SCALE GENOMIC DNA]</scope>
    <source>
        <strain evidence="2 3">U14-5</strain>
    </source>
</reference>
<protein>
    <submittedName>
        <fullName evidence="2">Phage tail protein</fullName>
    </submittedName>
</protein>
<sequence>MDLYFDFRDGMGEQPLSGLLPYFKLLSFAPDAPSTDRELVQLTRFNGLVPTQHPRDIVYKERAIKVEILLDAKIAANFYQYRHEFYDLVVQPSWYYISCDLLPGRRFAVTCDGGFQIPKDKQKNQVSFQVDFNNITGLAESKGTSLSAQNFSSERWFSGMGIQRRDDIEYRFKNKKRFSVFNPGLPINPLQHDYNVLLNAKGKNVTIINHTNNERLKIENDLKKSQQVRNLKQYTVVGNKRLKTSGRLPSLDKGMNEFEIQNTNDFEIVFDTRFYFP</sequence>
<dbReference type="InterPro" id="IPR008841">
    <property type="entry name" value="Siphovirus-type_tail_N"/>
</dbReference>
<evidence type="ECO:0000313" key="3">
    <source>
        <dbReference type="Proteomes" id="UP000185426"/>
    </source>
</evidence>
<proteinExistence type="predicted"/>
<organism evidence="2 3">
    <name type="scientific">Bacillus safensis</name>
    <dbReference type="NCBI Taxonomy" id="561879"/>
    <lineage>
        <taxon>Bacteria</taxon>
        <taxon>Bacillati</taxon>
        <taxon>Bacillota</taxon>
        <taxon>Bacilli</taxon>
        <taxon>Bacillales</taxon>
        <taxon>Bacillaceae</taxon>
        <taxon>Bacillus</taxon>
    </lineage>
</organism>
<dbReference type="Pfam" id="PF05709">
    <property type="entry name" value="Sipho_tail"/>
    <property type="match status" value="1"/>
</dbReference>
<gene>
    <name evidence="2" type="ORF">BSA145_08520</name>
</gene>
<evidence type="ECO:0000313" key="2">
    <source>
        <dbReference type="EMBL" id="APT45945.1"/>
    </source>
</evidence>
<feature type="domain" description="Siphovirus-type tail component RIFT-related" evidence="1">
    <location>
        <begin position="38"/>
        <end position="133"/>
    </location>
</feature>
<dbReference type="RefSeq" id="WP_075622178.1">
    <property type="nucleotide sequence ID" value="NZ_CP015607.1"/>
</dbReference>
<dbReference type="EMBL" id="CP015607">
    <property type="protein sequence ID" value="APT45945.1"/>
    <property type="molecule type" value="Genomic_DNA"/>
</dbReference>
<dbReference type="Proteomes" id="UP000185426">
    <property type="component" value="Chromosome"/>
</dbReference>